<dbReference type="STRING" id="50376.A0A517LF83"/>
<protein>
    <recommendedName>
        <fullName evidence="8">Zn(2)-C6 fungal-type domain-containing protein</fullName>
    </recommendedName>
</protein>
<dbReference type="CDD" id="cd00067">
    <property type="entry name" value="GAL4"/>
    <property type="match status" value="1"/>
</dbReference>
<dbReference type="GO" id="GO:0005634">
    <property type="term" value="C:nucleus"/>
    <property type="evidence" value="ECO:0007669"/>
    <property type="project" value="UniProtKB-SubCell"/>
</dbReference>
<organism evidence="6 7">
    <name type="scientific">Venturia effusa</name>
    <dbReference type="NCBI Taxonomy" id="50376"/>
    <lineage>
        <taxon>Eukaryota</taxon>
        <taxon>Fungi</taxon>
        <taxon>Dikarya</taxon>
        <taxon>Ascomycota</taxon>
        <taxon>Pezizomycotina</taxon>
        <taxon>Dothideomycetes</taxon>
        <taxon>Pleosporomycetidae</taxon>
        <taxon>Venturiales</taxon>
        <taxon>Venturiaceae</taxon>
        <taxon>Venturia</taxon>
    </lineage>
</organism>
<evidence type="ECO:0008006" key="8">
    <source>
        <dbReference type="Google" id="ProtNLM"/>
    </source>
</evidence>
<name>A0A517LF83_9PEZI</name>
<dbReference type="GO" id="GO:0045944">
    <property type="term" value="P:positive regulation of transcription by RNA polymerase II"/>
    <property type="evidence" value="ECO:0007669"/>
    <property type="project" value="TreeGrafter"/>
</dbReference>
<dbReference type="PANTHER" id="PTHR47540:SF3">
    <property type="entry name" value="ZN(II)2CYS6 TRANSCRIPTION FACTOR (EUROFUNG)"/>
    <property type="match status" value="1"/>
</dbReference>
<evidence type="ECO:0000256" key="4">
    <source>
        <dbReference type="ARBA" id="ARBA00023163"/>
    </source>
</evidence>
<dbReference type="InterPro" id="IPR051711">
    <property type="entry name" value="Stress_Response_Reg"/>
</dbReference>
<accession>A0A517LF83</accession>
<evidence type="ECO:0000256" key="2">
    <source>
        <dbReference type="ARBA" id="ARBA00023015"/>
    </source>
</evidence>
<keyword evidence="2" id="KW-0805">Transcription regulation</keyword>
<keyword evidence="4" id="KW-0804">Transcription</keyword>
<dbReference type="CDD" id="cd12148">
    <property type="entry name" value="fungal_TF_MHR"/>
    <property type="match status" value="1"/>
</dbReference>
<gene>
    <name evidence="6" type="ORF">FKW77_003873</name>
</gene>
<comment type="subcellular location">
    <subcellularLocation>
        <location evidence="1">Nucleus</location>
    </subcellularLocation>
</comment>
<dbReference type="EMBL" id="CP042195">
    <property type="protein sequence ID" value="QDS74305.1"/>
    <property type="molecule type" value="Genomic_DNA"/>
</dbReference>
<dbReference type="GO" id="GO:0000981">
    <property type="term" value="F:DNA-binding transcription factor activity, RNA polymerase II-specific"/>
    <property type="evidence" value="ECO:0007669"/>
    <property type="project" value="InterPro"/>
</dbReference>
<evidence type="ECO:0000256" key="3">
    <source>
        <dbReference type="ARBA" id="ARBA00023125"/>
    </source>
</evidence>
<evidence type="ECO:0000313" key="6">
    <source>
        <dbReference type="EMBL" id="QDS74305.1"/>
    </source>
</evidence>
<keyword evidence="7" id="KW-1185">Reference proteome</keyword>
<evidence type="ECO:0000256" key="5">
    <source>
        <dbReference type="ARBA" id="ARBA00023242"/>
    </source>
</evidence>
<dbReference type="OrthoDB" id="2579025at2759"/>
<proteinExistence type="predicted"/>
<reference evidence="6 7" key="1">
    <citation type="submission" date="2019-07" db="EMBL/GenBank/DDBJ databases">
        <title>Finished genome of Venturia effusa.</title>
        <authorList>
            <person name="Young C.A."/>
            <person name="Cox M.P."/>
            <person name="Ganley A.R.D."/>
            <person name="David W.J."/>
        </authorList>
    </citation>
    <scope>NUCLEOTIDE SEQUENCE [LARGE SCALE GENOMIC DNA]</scope>
    <source>
        <strain evidence="7">albino</strain>
    </source>
</reference>
<keyword evidence="5" id="KW-0539">Nucleus</keyword>
<evidence type="ECO:0000256" key="1">
    <source>
        <dbReference type="ARBA" id="ARBA00004123"/>
    </source>
</evidence>
<dbReference type="AlphaFoldDB" id="A0A517LF83"/>
<keyword evidence="3" id="KW-0238">DNA-binding</keyword>
<dbReference type="PANTHER" id="PTHR47540">
    <property type="entry name" value="THIAMINE REPRESSIBLE GENES REGULATORY PROTEIN THI5"/>
    <property type="match status" value="1"/>
</dbReference>
<evidence type="ECO:0000313" key="7">
    <source>
        <dbReference type="Proteomes" id="UP000316270"/>
    </source>
</evidence>
<sequence>MLVLDSGQHNLKLEMPTSVLRAPNHGANLSDRPSSAHCKKTRCSGNCPCALCTRAGLRCEYTALYSRGRLPSVIVDNAVDVSRVRGGSTQSLPSGQATNGTAHQTVSDVDAGGGHVGEGQVAYQQDHSTSNLDAMGVISSRASPVQTDLQTHYVGPSSGVSFLQRVQKRLHQTNSFTHSSSIFAFGDAPLPDFDPAFFFLPPKSDAEELVARYFDFAVPTHRFLHRPTIEMWLDEFYKTKGVMGNERDALGRSALLLMVFAQATDYMPNSSAQDSSEIRHVKTFMPSSTQTPY</sequence>
<dbReference type="InterPro" id="IPR001138">
    <property type="entry name" value="Zn2Cys6_DnaBD"/>
</dbReference>
<dbReference type="GO" id="GO:0008270">
    <property type="term" value="F:zinc ion binding"/>
    <property type="evidence" value="ECO:0007669"/>
    <property type="project" value="InterPro"/>
</dbReference>
<dbReference type="GO" id="GO:0043565">
    <property type="term" value="F:sequence-specific DNA binding"/>
    <property type="evidence" value="ECO:0007669"/>
    <property type="project" value="TreeGrafter"/>
</dbReference>
<dbReference type="Proteomes" id="UP000316270">
    <property type="component" value="Chromosome 11"/>
</dbReference>